<sequence>MAAYIIWSRLAAWMLPEDLEDGEEAEEEQHESAAAHNIVVHEDGTIDAEDQVFLPLWWPRKLPLQPFTSSDPTWQEFAKLSKDKDRLAAVKDAPPPSYVRPGISVIDDGIALTEQIMPHSDYVRMRHLAYPGAFITAIKAAGSYYFGLKLAKMKFALGMEVTQKDRHLVTVRAQTEQKLAQVDALQKAVQRRDQLDQGSEKAGPPSGAGQPSSTPGGGAGEGDSWWNLPNLTVPVISPPMTLDCSIAVSLGMATWRKAWHESREDFMPPGAMFFEGIIEIVGSQRMAKCSLVAAYDPKTRDIVYVKPPKALRVVDNVQRAKGGSGGPRPF</sequence>
<accession>A0A5N6L523</accession>
<name>A0A5N6L523_9ROSI</name>
<feature type="compositionally biased region" description="Basic and acidic residues" evidence="1">
    <location>
        <begin position="190"/>
        <end position="199"/>
    </location>
</feature>
<keyword evidence="3" id="KW-1185">Reference proteome</keyword>
<evidence type="ECO:0000313" key="3">
    <source>
        <dbReference type="Proteomes" id="UP000327013"/>
    </source>
</evidence>
<evidence type="ECO:0000313" key="2">
    <source>
        <dbReference type="EMBL" id="KAB8611425.1"/>
    </source>
</evidence>
<proteinExistence type="predicted"/>
<reference evidence="2 3" key="1">
    <citation type="submission" date="2019-06" db="EMBL/GenBank/DDBJ databases">
        <title>A chromosomal-level reference genome of Carpinus fangiana (Coryloideae, Betulaceae).</title>
        <authorList>
            <person name="Yang X."/>
            <person name="Wang Z."/>
            <person name="Zhang L."/>
            <person name="Hao G."/>
            <person name="Liu J."/>
            <person name="Yang Y."/>
        </authorList>
    </citation>
    <scope>NUCLEOTIDE SEQUENCE [LARGE SCALE GENOMIC DNA]</scope>
    <source>
        <strain evidence="2">Cfa_2016G</strain>
        <tissue evidence="2">Leaf</tissue>
    </source>
</reference>
<dbReference type="EMBL" id="VIBQ01000073">
    <property type="protein sequence ID" value="KAB8611425.1"/>
    <property type="molecule type" value="Genomic_DNA"/>
</dbReference>
<organism evidence="2 3">
    <name type="scientific">Carpinus fangiana</name>
    <dbReference type="NCBI Taxonomy" id="176857"/>
    <lineage>
        <taxon>Eukaryota</taxon>
        <taxon>Viridiplantae</taxon>
        <taxon>Streptophyta</taxon>
        <taxon>Embryophyta</taxon>
        <taxon>Tracheophyta</taxon>
        <taxon>Spermatophyta</taxon>
        <taxon>Magnoliopsida</taxon>
        <taxon>eudicotyledons</taxon>
        <taxon>Gunneridae</taxon>
        <taxon>Pentapetalae</taxon>
        <taxon>rosids</taxon>
        <taxon>fabids</taxon>
        <taxon>Fagales</taxon>
        <taxon>Betulaceae</taxon>
        <taxon>Carpinus</taxon>
    </lineage>
</organism>
<evidence type="ECO:0000256" key="1">
    <source>
        <dbReference type="SAM" id="MobiDB-lite"/>
    </source>
</evidence>
<dbReference type="AlphaFoldDB" id="A0A5N6L523"/>
<dbReference type="OrthoDB" id="5316527at2759"/>
<gene>
    <name evidence="2" type="ORF">FH972_025930</name>
</gene>
<feature type="region of interest" description="Disordered" evidence="1">
    <location>
        <begin position="190"/>
        <end position="223"/>
    </location>
</feature>
<comment type="caution">
    <text evidence="2">The sequence shown here is derived from an EMBL/GenBank/DDBJ whole genome shotgun (WGS) entry which is preliminary data.</text>
</comment>
<dbReference type="Proteomes" id="UP000327013">
    <property type="component" value="Unassembled WGS sequence"/>
</dbReference>
<protein>
    <submittedName>
        <fullName evidence="2">Uncharacterized protein</fullName>
    </submittedName>
</protein>